<dbReference type="GO" id="GO:0048731">
    <property type="term" value="P:system development"/>
    <property type="evidence" value="ECO:0007669"/>
    <property type="project" value="UniProtKB-ARBA"/>
</dbReference>
<dbReference type="FunFam" id="1.25.40.10:FF:000767">
    <property type="entry name" value="Pentatricopeptide repeat-containing protein mitochondrial"/>
    <property type="match status" value="1"/>
</dbReference>
<dbReference type="Proteomes" id="UP000626092">
    <property type="component" value="Unassembled WGS sequence"/>
</dbReference>
<dbReference type="InterPro" id="IPR046848">
    <property type="entry name" value="E_motif"/>
</dbReference>
<feature type="repeat" description="PPR" evidence="3">
    <location>
        <begin position="263"/>
        <end position="297"/>
    </location>
</feature>
<dbReference type="PANTHER" id="PTHR47925">
    <property type="entry name" value="OS01G0913400 PROTEIN-RELATED"/>
    <property type="match status" value="1"/>
</dbReference>
<gene>
    <name evidence="4" type="ORF">RHSIM_Rhsim10G0167300</name>
</gene>
<keyword evidence="2" id="KW-0677">Repeat</keyword>
<evidence type="ECO:0000313" key="4">
    <source>
        <dbReference type="EMBL" id="KAF7128952.1"/>
    </source>
</evidence>
<sequence length="589" mass="66862">MLFLCFSQMLFRQCNSLVPQIQILGRYFSRHFLTQPIRFRSTQHVYACNVRIASLSRAGKVEAARQLFDTMPERDVVSWNAMVTGYWQNRDLKESKMLFDLMPARNVVSWNSMIAGCVENERVDEAFEYFCNMPGRNTASWNAMISGFVRYGRIEEAGSLFDKMPRRNVISYCAMIDGYARNGKIRQARALFDCMPSRNDVTWTVMISGYVMNGRFEEARELFDRMPDKDVNVIATTVMITGYCKERQIENARSLFEAIQLKDCAAFNVMITGYAQNGNGEEALKLYTQMLRRGMKPDHSTLVSVLTACSTLPSLKEGRRTHVIILKRGFDSHLSICNALITMYSKCGGILDSESAFSHLNNPDLVSWNTIIAAFAQHGLYEKAVSFFSKMRMSECEPDGVTFLGLFSACGHSGKVNESLHWFDSMVKNYKLIPRREHYSCLVDILGRAGQLEKAYDMIKEMPFEPDAGIWGALLSGCCAYSNAELGQLAAEKHFELDPQNSGAYIMLSNIYAAAGMWKEVKRVRGLMKEQGVKKKPAYSWTEIGDKVHFFVGGDVSHPNIEEIRSQLKKMGLQMTRMEDVEEICMAET</sequence>
<dbReference type="InterPro" id="IPR002885">
    <property type="entry name" value="PPR_rpt"/>
</dbReference>
<keyword evidence="5" id="KW-1185">Reference proteome</keyword>
<dbReference type="FunFam" id="1.25.40.10:FF:000842">
    <property type="entry name" value="Pentatricopeptide repeat-containing protein mitochondrial"/>
    <property type="match status" value="1"/>
</dbReference>
<dbReference type="Pfam" id="PF01535">
    <property type="entry name" value="PPR"/>
    <property type="match status" value="8"/>
</dbReference>
<comment type="caution">
    <text evidence="4">The sequence shown here is derived from an EMBL/GenBank/DDBJ whole genome shotgun (WGS) entry which is preliminary data.</text>
</comment>
<dbReference type="Pfam" id="PF13041">
    <property type="entry name" value="PPR_2"/>
    <property type="match status" value="2"/>
</dbReference>
<dbReference type="FunFam" id="1.25.40.10:FF:000125">
    <property type="entry name" value="Pentatricopeptide repeat-containing protein"/>
    <property type="match status" value="1"/>
</dbReference>
<proteinExistence type="inferred from homology"/>
<dbReference type="PROSITE" id="PS51375">
    <property type="entry name" value="PPR"/>
    <property type="match status" value="5"/>
</dbReference>
<feature type="repeat" description="PPR" evidence="3">
    <location>
        <begin position="199"/>
        <end position="233"/>
    </location>
</feature>
<dbReference type="Pfam" id="PF20431">
    <property type="entry name" value="E_motif"/>
    <property type="match status" value="1"/>
</dbReference>
<evidence type="ECO:0000256" key="2">
    <source>
        <dbReference type="ARBA" id="ARBA00022737"/>
    </source>
</evidence>
<dbReference type="SUPFAM" id="SSF48452">
    <property type="entry name" value="TPR-like"/>
    <property type="match status" value="1"/>
</dbReference>
<dbReference type="Gene3D" id="1.25.40.10">
    <property type="entry name" value="Tetratricopeptide repeat domain"/>
    <property type="match status" value="4"/>
</dbReference>
<dbReference type="NCBIfam" id="TIGR00756">
    <property type="entry name" value="PPR"/>
    <property type="match status" value="9"/>
</dbReference>
<dbReference type="FunFam" id="1.25.40.10:FF:000333">
    <property type="entry name" value="Pentatricopeptide repeat-containing protein"/>
    <property type="match status" value="1"/>
</dbReference>
<feature type="repeat" description="PPR" evidence="3">
    <location>
        <begin position="75"/>
        <end position="109"/>
    </location>
</feature>
<evidence type="ECO:0008006" key="6">
    <source>
        <dbReference type="Google" id="ProtNLM"/>
    </source>
</evidence>
<dbReference type="PANTHER" id="PTHR47925:SF91">
    <property type="entry name" value="PENTACOTRIPEPTIDE-REPEAT REGION OF PRORP DOMAIN-CONTAINING PROTEIN"/>
    <property type="match status" value="1"/>
</dbReference>
<comment type="similarity">
    <text evidence="1">Belongs to the PPR family. PCMP-H subfamily.</text>
</comment>
<dbReference type="OrthoDB" id="185373at2759"/>
<dbReference type="AlphaFoldDB" id="A0A834GCV4"/>
<organism evidence="4 5">
    <name type="scientific">Rhododendron simsii</name>
    <name type="common">Sims's rhododendron</name>
    <dbReference type="NCBI Taxonomy" id="118357"/>
    <lineage>
        <taxon>Eukaryota</taxon>
        <taxon>Viridiplantae</taxon>
        <taxon>Streptophyta</taxon>
        <taxon>Embryophyta</taxon>
        <taxon>Tracheophyta</taxon>
        <taxon>Spermatophyta</taxon>
        <taxon>Magnoliopsida</taxon>
        <taxon>eudicotyledons</taxon>
        <taxon>Gunneridae</taxon>
        <taxon>Pentapetalae</taxon>
        <taxon>asterids</taxon>
        <taxon>Ericales</taxon>
        <taxon>Ericaceae</taxon>
        <taxon>Ericoideae</taxon>
        <taxon>Rhodoreae</taxon>
        <taxon>Rhododendron</taxon>
    </lineage>
</organism>
<feature type="repeat" description="PPR" evidence="3">
    <location>
        <begin position="137"/>
        <end position="171"/>
    </location>
</feature>
<dbReference type="EMBL" id="WJXA01000010">
    <property type="protein sequence ID" value="KAF7128952.1"/>
    <property type="molecule type" value="Genomic_DNA"/>
</dbReference>
<dbReference type="InterPro" id="IPR011990">
    <property type="entry name" value="TPR-like_helical_dom_sf"/>
</dbReference>
<name>A0A834GCV4_RHOSS</name>
<accession>A0A834GCV4</accession>
<reference evidence="4" key="1">
    <citation type="submission" date="2019-11" db="EMBL/GenBank/DDBJ databases">
        <authorList>
            <person name="Liu Y."/>
            <person name="Hou J."/>
            <person name="Li T.-Q."/>
            <person name="Guan C.-H."/>
            <person name="Wu X."/>
            <person name="Wu H.-Z."/>
            <person name="Ling F."/>
            <person name="Zhang R."/>
            <person name="Shi X.-G."/>
            <person name="Ren J.-P."/>
            <person name="Chen E.-F."/>
            <person name="Sun J.-M."/>
        </authorList>
    </citation>
    <scope>NUCLEOTIDE SEQUENCE</scope>
    <source>
        <strain evidence="4">Adult_tree_wgs_1</strain>
        <tissue evidence="4">Leaves</tissue>
    </source>
</reference>
<protein>
    <recommendedName>
        <fullName evidence="6">Pentatricopeptide repeat-containing protein</fullName>
    </recommendedName>
</protein>
<evidence type="ECO:0000256" key="1">
    <source>
        <dbReference type="ARBA" id="ARBA00006643"/>
    </source>
</evidence>
<evidence type="ECO:0000313" key="5">
    <source>
        <dbReference type="Proteomes" id="UP000626092"/>
    </source>
</evidence>
<evidence type="ECO:0000256" key="3">
    <source>
        <dbReference type="PROSITE-ProRule" id="PRU00708"/>
    </source>
</evidence>
<feature type="repeat" description="PPR" evidence="3">
    <location>
        <begin position="364"/>
        <end position="398"/>
    </location>
</feature>